<proteinExistence type="predicted"/>
<feature type="region of interest" description="Disordered" evidence="1">
    <location>
        <begin position="1"/>
        <end position="175"/>
    </location>
</feature>
<feature type="compositionally biased region" description="Pro residues" evidence="1">
    <location>
        <begin position="147"/>
        <end position="156"/>
    </location>
</feature>
<gene>
    <name evidence="3" type="primary">LOC123391988</name>
</gene>
<feature type="compositionally biased region" description="Low complexity" evidence="1">
    <location>
        <begin position="84"/>
        <end position="96"/>
    </location>
</feature>
<organism evidence="2 3">
    <name type="scientific">Mustela putorius furo</name>
    <name type="common">European domestic ferret</name>
    <name type="synonym">Mustela furo</name>
    <dbReference type="NCBI Taxonomy" id="9669"/>
    <lineage>
        <taxon>Eukaryota</taxon>
        <taxon>Metazoa</taxon>
        <taxon>Chordata</taxon>
        <taxon>Craniata</taxon>
        <taxon>Vertebrata</taxon>
        <taxon>Euteleostomi</taxon>
        <taxon>Mammalia</taxon>
        <taxon>Eutheria</taxon>
        <taxon>Laurasiatheria</taxon>
        <taxon>Carnivora</taxon>
        <taxon>Caniformia</taxon>
        <taxon>Musteloidea</taxon>
        <taxon>Mustelidae</taxon>
        <taxon>Mustelinae</taxon>
        <taxon>Mustela</taxon>
    </lineage>
</organism>
<dbReference type="RefSeq" id="XP_044935626.1">
    <property type="nucleotide sequence ID" value="XM_045079691.1"/>
</dbReference>
<feature type="compositionally biased region" description="Pro residues" evidence="1">
    <location>
        <begin position="66"/>
        <end position="75"/>
    </location>
</feature>
<feature type="compositionally biased region" description="Basic and acidic residues" evidence="1">
    <location>
        <begin position="231"/>
        <end position="240"/>
    </location>
</feature>
<evidence type="ECO:0000313" key="3">
    <source>
        <dbReference type="RefSeq" id="XP_044935626.1"/>
    </source>
</evidence>
<keyword evidence="2" id="KW-1185">Reference proteome</keyword>
<dbReference type="GeneID" id="123391988"/>
<protein>
    <submittedName>
        <fullName evidence="3">Basic proline-rich protein-like</fullName>
    </submittedName>
</protein>
<sequence>MPPPHTAWPLQVSRRPRSSKDHARGSAVPSGHATRHHPTGEPSAHSLPQTGLPVRHRNPALFLEKPPSPTFPPKHSPASGRSSPGATRGRTGARPGLSTLPGATGPARLPPPPTSLCPQEGRCHLPRSPIPSTPAARGRALGTSRAQPPPPPPAFPPEAGLGLPPSGGRTPLGAAAPRTALSFGVQNRPEARRRVPAFPAPTPTPPALACYDSELQLLRLAPPAVSTAAEESLRAGSAERRWRRRRPQSWRRREGGLEPGETPALPASRRRPASSPGRQLPQ</sequence>
<evidence type="ECO:0000256" key="1">
    <source>
        <dbReference type="SAM" id="MobiDB-lite"/>
    </source>
</evidence>
<feature type="region of interest" description="Disordered" evidence="1">
    <location>
        <begin position="225"/>
        <end position="282"/>
    </location>
</feature>
<evidence type="ECO:0000313" key="2">
    <source>
        <dbReference type="Proteomes" id="UP000000715"/>
    </source>
</evidence>
<dbReference type="Proteomes" id="UP000000715">
    <property type="component" value="Unplaced"/>
</dbReference>
<feature type="compositionally biased region" description="Basic residues" evidence="1">
    <location>
        <begin position="241"/>
        <end position="250"/>
    </location>
</feature>
<accession>A0A8U0S5B7</accession>
<dbReference type="AlphaFoldDB" id="A0A8U0S5B7"/>
<reference evidence="3" key="1">
    <citation type="submission" date="2025-08" db="UniProtKB">
        <authorList>
            <consortium name="RefSeq"/>
        </authorList>
    </citation>
    <scope>IDENTIFICATION</scope>
    <source>
        <tissue evidence="3">Brain</tissue>
    </source>
</reference>
<name>A0A8U0S5B7_MUSPF</name>